<sequence>MSLICIVRSEALIFILVLMYMHPMSSNGYLLILLTISAERRLTQRRCHHHTAFSVRVSQILTPRASSSNSPALSPLPPTVNDAASLASPGGERRSLFSQCCCGSFSHALLGIGSHRHQLIRGTIAAADLSAAQHVSSVALPPPVLWSGDGRSKHTSSSIGTRLVLWEVALAKGLNEGSNGEKNDARCETGRNRKKEPFLLHTTTIVEKCTLKLVDEYKHMLTQATEPLPTFLAFVIYGHMIDNVVLLVTGTLHERDAIIWECLTALPLLL</sequence>
<evidence type="ECO:0000256" key="1">
    <source>
        <dbReference type="SAM" id="Phobius"/>
    </source>
</evidence>
<reference evidence="2 3" key="1">
    <citation type="submission" date="2024-06" db="EMBL/GenBank/DDBJ databases">
        <title>A chromosome level genome sequence of Diviner's sage (Salvia divinorum).</title>
        <authorList>
            <person name="Ford S.A."/>
            <person name="Ro D.-K."/>
            <person name="Ness R.W."/>
            <person name="Phillips M.A."/>
        </authorList>
    </citation>
    <scope>NUCLEOTIDE SEQUENCE [LARGE SCALE GENOMIC DNA]</scope>
    <source>
        <strain evidence="2">SAF-2024a</strain>
        <tissue evidence="2">Leaf</tissue>
    </source>
</reference>
<comment type="caution">
    <text evidence="2">The sequence shown here is derived from an EMBL/GenBank/DDBJ whole genome shotgun (WGS) entry which is preliminary data.</text>
</comment>
<evidence type="ECO:0000313" key="2">
    <source>
        <dbReference type="EMBL" id="KAL1536443.1"/>
    </source>
</evidence>
<name>A0ABD1FX92_SALDI</name>
<protein>
    <submittedName>
        <fullName evidence="2">Uncharacterized protein</fullName>
    </submittedName>
</protein>
<feature type="transmembrane region" description="Helical" evidence="1">
    <location>
        <begin position="12"/>
        <end position="36"/>
    </location>
</feature>
<keyword evidence="1" id="KW-1133">Transmembrane helix</keyword>
<accession>A0ABD1FX92</accession>
<dbReference type="EMBL" id="JBEAFC010000011">
    <property type="protein sequence ID" value="KAL1536443.1"/>
    <property type="molecule type" value="Genomic_DNA"/>
</dbReference>
<dbReference type="SUPFAM" id="SSF103486">
    <property type="entry name" value="V-type ATP synthase subunit C"/>
    <property type="match status" value="1"/>
</dbReference>
<proteinExistence type="predicted"/>
<gene>
    <name evidence="2" type="ORF">AAHA92_29096</name>
</gene>
<dbReference type="InterPro" id="IPR002843">
    <property type="entry name" value="ATPase_V0-cplx_csu/dsu"/>
</dbReference>
<organism evidence="2 3">
    <name type="scientific">Salvia divinorum</name>
    <name type="common">Maria pastora</name>
    <name type="synonym">Diviner's sage</name>
    <dbReference type="NCBI Taxonomy" id="28513"/>
    <lineage>
        <taxon>Eukaryota</taxon>
        <taxon>Viridiplantae</taxon>
        <taxon>Streptophyta</taxon>
        <taxon>Embryophyta</taxon>
        <taxon>Tracheophyta</taxon>
        <taxon>Spermatophyta</taxon>
        <taxon>Magnoliopsida</taxon>
        <taxon>eudicotyledons</taxon>
        <taxon>Gunneridae</taxon>
        <taxon>Pentapetalae</taxon>
        <taxon>asterids</taxon>
        <taxon>lamiids</taxon>
        <taxon>Lamiales</taxon>
        <taxon>Lamiaceae</taxon>
        <taxon>Nepetoideae</taxon>
        <taxon>Mentheae</taxon>
        <taxon>Salviinae</taxon>
        <taxon>Salvia</taxon>
        <taxon>Salvia subgen. Calosphace</taxon>
    </lineage>
</organism>
<dbReference type="PANTHER" id="PTHR11028">
    <property type="entry name" value="VACUOLAR ATP SYNTHASE SUBUNIT AC39"/>
    <property type="match status" value="1"/>
</dbReference>
<dbReference type="Pfam" id="PF01992">
    <property type="entry name" value="vATP-synt_AC39"/>
    <property type="match status" value="1"/>
</dbReference>
<dbReference type="InterPro" id="IPR036079">
    <property type="entry name" value="ATPase_csu/dsu_sf"/>
</dbReference>
<evidence type="ECO:0000313" key="3">
    <source>
        <dbReference type="Proteomes" id="UP001567538"/>
    </source>
</evidence>
<dbReference type="AlphaFoldDB" id="A0ABD1FX92"/>
<dbReference type="Proteomes" id="UP001567538">
    <property type="component" value="Unassembled WGS sequence"/>
</dbReference>
<keyword evidence="1" id="KW-0812">Transmembrane</keyword>
<keyword evidence="1" id="KW-0472">Membrane</keyword>
<keyword evidence="3" id="KW-1185">Reference proteome</keyword>
<dbReference type="InterPro" id="IPR016727">
    <property type="entry name" value="ATPase_V0-cplx_dsu"/>
</dbReference>